<evidence type="ECO:0000313" key="2">
    <source>
        <dbReference type="Proteomes" id="UP000719500"/>
    </source>
</evidence>
<keyword evidence="2" id="KW-1185">Reference proteome</keyword>
<accession>A0ABS2FVF0</accession>
<dbReference type="SUPFAM" id="SSF55486">
    <property type="entry name" value="Metalloproteases ('zincins'), catalytic domain"/>
    <property type="match status" value="1"/>
</dbReference>
<dbReference type="Gene3D" id="3.30.2010.20">
    <property type="match status" value="1"/>
</dbReference>
<dbReference type="InterPro" id="IPR038555">
    <property type="entry name" value="Zincin_1_sf"/>
</dbReference>
<sequence>MTMMTIDQVNDLLDDMADSFPEELFDGLNGGINLLEEARPDPEFPQGEMYILGEYCDDCLGQYINLYYGSFAALAEREDWDEQTWEDELYTTLSHELTHHMEGRGGLHALDDRDAAELEEYRREYGGET</sequence>
<protein>
    <submittedName>
        <fullName evidence="1">Metallopeptidase family protein</fullName>
    </submittedName>
</protein>
<organism evidence="1 2">
    <name type="scientific">Oscillibacter valericigenes</name>
    <dbReference type="NCBI Taxonomy" id="351091"/>
    <lineage>
        <taxon>Bacteria</taxon>
        <taxon>Bacillati</taxon>
        <taxon>Bacillota</taxon>
        <taxon>Clostridia</taxon>
        <taxon>Eubacteriales</taxon>
        <taxon>Oscillospiraceae</taxon>
        <taxon>Oscillibacter</taxon>
    </lineage>
</organism>
<evidence type="ECO:0000313" key="1">
    <source>
        <dbReference type="EMBL" id="MBM6851303.1"/>
    </source>
</evidence>
<proteinExistence type="predicted"/>
<dbReference type="RefSeq" id="WP_204804038.1">
    <property type="nucleotide sequence ID" value="NZ_JACSNX010000008.1"/>
</dbReference>
<name>A0ABS2FVF0_9FIRM</name>
<dbReference type="CDD" id="cd12953">
    <property type="entry name" value="MMP_TTHA0227"/>
    <property type="match status" value="1"/>
</dbReference>
<dbReference type="Proteomes" id="UP000719500">
    <property type="component" value="Unassembled WGS sequence"/>
</dbReference>
<comment type="caution">
    <text evidence="1">The sequence shown here is derived from an EMBL/GenBank/DDBJ whole genome shotgun (WGS) entry which is preliminary data.</text>
</comment>
<reference evidence="1 2" key="1">
    <citation type="journal article" date="2021" name="Sci. Rep.">
        <title>The distribution of antibiotic resistance genes in chicken gut microbiota commensals.</title>
        <authorList>
            <person name="Juricova H."/>
            <person name="Matiasovicova J."/>
            <person name="Kubasova T."/>
            <person name="Cejkova D."/>
            <person name="Rychlik I."/>
        </authorList>
    </citation>
    <scope>NUCLEOTIDE SEQUENCE [LARGE SCALE GENOMIC DNA]</scope>
    <source>
        <strain evidence="1 2">An411</strain>
    </source>
</reference>
<dbReference type="EMBL" id="JACSNX010000008">
    <property type="protein sequence ID" value="MBM6851303.1"/>
    <property type="molecule type" value="Genomic_DNA"/>
</dbReference>
<gene>
    <name evidence="1" type="ORF">H9X91_07615</name>
</gene>